<accession>A0A0P9V2X5</accession>
<protein>
    <submittedName>
        <fullName evidence="1">Putative ORF4</fullName>
    </submittedName>
</protein>
<organism evidence="1 2">
    <name type="scientific">Pseudomonas meliae</name>
    <dbReference type="NCBI Taxonomy" id="86176"/>
    <lineage>
        <taxon>Bacteria</taxon>
        <taxon>Pseudomonadati</taxon>
        <taxon>Pseudomonadota</taxon>
        <taxon>Gammaproteobacteria</taxon>
        <taxon>Pseudomonadales</taxon>
        <taxon>Pseudomonadaceae</taxon>
        <taxon>Pseudomonas</taxon>
    </lineage>
</organism>
<dbReference type="PATRIC" id="fig|86176.4.peg.4720"/>
<reference evidence="1 2" key="1">
    <citation type="submission" date="2015-09" db="EMBL/GenBank/DDBJ databases">
        <title>Genome announcement of multiple Pseudomonas syringae strains.</title>
        <authorList>
            <person name="Thakur S."/>
            <person name="Wang P.W."/>
            <person name="Gong Y."/>
            <person name="Weir B.S."/>
            <person name="Guttman D.S."/>
        </authorList>
    </citation>
    <scope>NUCLEOTIDE SEQUENCE [LARGE SCALE GENOMIC DNA]</scope>
    <source>
        <strain evidence="1 2">ICMP6289</strain>
    </source>
</reference>
<dbReference type="Proteomes" id="UP000050455">
    <property type="component" value="Unassembled WGS sequence"/>
</dbReference>
<comment type="caution">
    <text evidence="1">The sequence shown here is derived from an EMBL/GenBank/DDBJ whole genome shotgun (WGS) entry which is preliminary data.</text>
</comment>
<dbReference type="EMBL" id="LJQT01000016">
    <property type="protein sequence ID" value="KPX95948.1"/>
    <property type="molecule type" value="Genomic_DNA"/>
</dbReference>
<proteinExistence type="predicted"/>
<dbReference type="AlphaFoldDB" id="A0A0P9V2X5"/>
<evidence type="ECO:0000313" key="1">
    <source>
        <dbReference type="EMBL" id="KPX95948.1"/>
    </source>
</evidence>
<name>A0A0P9V2X5_9PSED</name>
<gene>
    <name evidence="1" type="ORF">ALO64_04189</name>
</gene>
<evidence type="ECO:0000313" key="2">
    <source>
        <dbReference type="Proteomes" id="UP000050455"/>
    </source>
</evidence>
<keyword evidence="2" id="KW-1185">Reference proteome</keyword>
<sequence>MSVREAVVVLFSKSIGSPILEVTMQTYKYYPKNLPAIGTVLLTTYGLFAHKNEIPKSHVTDVLKICKKLTDGFDDEMHHLSALMLMIADAPVEPLLNASVAHKGSIIGFTSLGYLLSYGSISETAKSIIQTGNGVFLVELSGNIDNPTADLKVFNSWSQYQKFLKWGWGSCT</sequence>